<feature type="signal peptide" evidence="5">
    <location>
        <begin position="1"/>
        <end position="26"/>
    </location>
</feature>
<evidence type="ECO:0000256" key="4">
    <source>
        <dbReference type="SAM" id="MobiDB-lite"/>
    </source>
</evidence>
<dbReference type="AlphaFoldDB" id="A0A172T648"/>
<keyword evidence="1 6" id="KW-0378">Hydrolase</keyword>
<name>A0A172T648_9DEIO</name>
<evidence type="ECO:0000256" key="2">
    <source>
        <dbReference type="ARBA" id="ARBA00022963"/>
    </source>
</evidence>
<dbReference type="EMBL" id="CP011387">
    <property type="protein sequence ID" value="ANE42427.1"/>
    <property type="molecule type" value="Genomic_DNA"/>
</dbReference>
<dbReference type="Pfam" id="PF03403">
    <property type="entry name" value="PAF-AH_p_II"/>
    <property type="match status" value="1"/>
</dbReference>
<keyword evidence="5" id="KW-0732">Signal</keyword>
<dbReference type="Proteomes" id="UP000077363">
    <property type="component" value="Chromosome"/>
</dbReference>
<proteinExistence type="predicted"/>
<dbReference type="Gene3D" id="3.40.50.1820">
    <property type="entry name" value="alpha/beta hydrolase"/>
    <property type="match status" value="1"/>
</dbReference>
<dbReference type="GO" id="GO:0016042">
    <property type="term" value="P:lipid catabolic process"/>
    <property type="evidence" value="ECO:0007669"/>
    <property type="project" value="UniProtKB-KW"/>
</dbReference>
<dbReference type="OrthoDB" id="9814760at2"/>
<dbReference type="SUPFAM" id="SSF53474">
    <property type="entry name" value="alpha/beta-Hydrolases"/>
    <property type="match status" value="1"/>
</dbReference>
<evidence type="ECO:0000313" key="7">
    <source>
        <dbReference type="Proteomes" id="UP000077363"/>
    </source>
</evidence>
<dbReference type="InterPro" id="IPR029058">
    <property type="entry name" value="AB_hydrolase_fold"/>
</dbReference>
<dbReference type="PANTHER" id="PTHR10272:SF0">
    <property type="entry name" value="PLATELET-ACTIVATING FACTOR ACETYLHYDROLASE"/>
    <property type="match status" value="1"/>
</dbReference>
<keyword evidence="7" id="KW-1185">Reference proteome</keyword>
<reference evidence="6 7" key="1">
    <citation type="submission" date="2015-01" db="EMBL/GenBank/DDBJ databases">
        <title>Deinococcus puniceus/DY1/ whole genome sequencing.</title>
        <authorList>
            <person name="Kim M.K."/>
            <person name="Srinivasan S."/>
            <person name="Lee J.-J."/>
        </authorList>
    </citation>
    <scope>NUCLEOTIDE SEQUENCE [LARGE SCALE GENOMIC DNA]</scope>
    <source>
        <strain evidence="6 7">DY1</strain>
    </source>
</reference>
<sequence length="465" mass="48499">MKRLGSVITIVALLSAGSLTSCSLMSGGMAQGKGAMTVLPPLSVPGDLRPDAPALSARGSYAVGVQTLKLVNPGQLDIVNAPKEGAIPRYDRPLTVEVWYPTAGASGVGATTYADVLGSGPNDPKRPNTPFTTPGRASRNAPANLQGGPFPLVIVSHGYPGSRSLMTYLTENLASKGYIVAAIDHTDSTHGDKVAFASTLLNRPLDDMFVLNEMARLGAAGSGSVLSGMVNASQTGLVGYSMGGYGALNAAGAGFGPQMLPLVPGGALAARQTGAYATDPRIKAVVAFAPWGSDAAVRSIGVNFGGKYGFWDEAGLAALKVPTMFIVGDKDDVAGYTGGVKSLFENAVNAERYMLVYQNASHNSAPNPPPAATLGSFDDYMHYAEPAWDMGRINNINQHFVTAFLDTKLKGIASAAAYLNVPTALSNDGKFSRNADGTAKADDTYWPGFLNRTARGMEFYKMMPK</sequence>
<keyword evidence="3" id="KW-0443">Lipid metabolism</keyword>
<feature type="region of interest" description="Disordered" evidence="4">
    <location>
        <begin position="116"/>
        <end position="144"/>
    </location>
</feature>
<organism evidence="6 7">
    <name type="scientific">Deinococcus puniceus</name>
    <dbReference type="NCBI Taxonomy" id="1182568"/>
    <lineage>
        <taxon>Bacteria</taxon>
        <taxon>Thermotogati</taxon>
        <taxon>Deinococcota</taxon>
        <taxon>Deinococci</taxon>
        <taxon>Deinococcales</taxon>
        <taxon>Deinococcaceae</taxon>
        <taxon>Deinococcus</taxon>
    </lineage>
</organism>
<accession>A0A172T648</accession>
<evidence type="ECO:0000256" key="1">
    <source>
        <dbReference type="ARBA" id="ARBA00022801"/>
    </source>
</evidence>
<evidence type="ECO:0000256" key="5">
    <source>
        <dbReference type="SAM" id="SignalP"/>
    </source>
</evidence>
<dbReference type="RefSeq" id="WP_064013471.1">
    <property type="nucleotide sequence ID" value="NZ_CP011387.1"/>
</dbReference>
<gene>
    <name evidence="6" type="ORF">SU48_00120</name>
</gene>
<dbReference type="GO" id="GO:0003847">
    <property type="term" value="F:1-alkyl-2-acetylglycerophosphocholine esterase activity"/>
    <property type="evidence" value="ECO:0007669"/>
    <property type="project" value="TreeGrafter"/>
</dbReference>
<dbReference type="PROSITE" id="PS51257">
    <property type="entry name" value="PROKAR_LIPOPROTEIN"/>
    <property type="match status" value="1"/>
</dbReference>
<dbReference type="PATRIC" id="fig|1182568.3.peg.26"/>
<dbReference type="PANTHER" id="PTHR10272">
    <property type="entry name" value="PLATELET-ACTIVATING FACTOR ACETYLHYDROLASE"/>
    <property type="match status" value="1"/>
</dbReference>
<dbReference type="STRING" id="1182568.SU48_00120"/>
<dbReference type="KEGG" id="dpu:SU48_00120"/>
<evidence type="ECO:0000313" key="6">
    <source>
        <dbReference type="EMBL" id="ANE42427.1"/>
    </source>
</evidence>
<protein>
    <submittedName>
        <fullName evidence="6">Dienelactone hydrolase</fullName>
    </submittedName>
</protein>
<evidence type="ECO:0000256" key="3">
    <source>
        <dbReference type="ARBA" id="ARBA00023098"/>
    </source>
</evidence>
<feature type="chain" id="PRO_5008000407" evidence="5">
    <location>
        <begin position="27"/>
        <end position="465"/>
    </location>
</feature>
<keyword evidence="2" id="KW-0442">Lipid degradation</keyword>